<feature type="region of interest" description="Disordered" evidence="8">
    <location>
        <begin position="580"/>
        <end position="677"/>
    </location>
</feature>
<dbReference type="Pfam" id="PF02854">
    <property type="entry name" value="MIF4G"/>
    <property type="match status" value="1"/>
</dbReference>
<name>A0A2T0FKI1_9ASCO</name>
<dbReference type="FunFam" id="1.25.40.180:FF:000020">
    <property type="entry name" value="Eukaryotic translation initiation factor subunit"/>
    <property type="match status" value="1"/>
</dbReference>
<comment type="subcellular location">
    <subcellularLocation>
        <location evidence="1">Cytoplasm</location>
    </subcellularLocation>
</comment>
<dbReference type="SUPFAM" id="SSF101489">
    <property type="entry name" value="Eukaryotic initiation factor 4f subunit eIF4g, eIF4e-binding domain"/>
    <property type="match status" value="1"/>
</dbReference>
<dbReference type="GeneID" id="36516853"/>
<feature type="compositionally biased region" description="Basic and acidic residues" evidence="8">
    <location>
        <begin position="308"/>
        <end position="481"/>
    </location>
</feature>
<evidence type="ECO:0000256" key="8">
    <source>
        <dbReference type="SAM" id="MobiDB-lite"/>
    </source>
</evidence>
<feature type="compositionally biased region" description="Basic and acidic residues" evidence="8">
    <location>
        <begin position="633"/>
        <end position="656"/>
    </location>
</feature>
<dbReference type="Proteomes" id="UP000238350">
    <property type="component" value="Unassembled WGS sequence"/>
</dbReference>
<dbReference type="PANTHER" id="PTHR23253:SF9">
    <property type="entry name" value="EUKARYOTIC TRANSLATION INITIATION FACTOR 4 GAMMA 2"/>
    <property type="match status" value="1"/>
</dbReference>
<evidence type="ECO:0000259" key="9">
    <source>
        <dbReference type="SMART" id="SM00543"/>
    </source>
</evidence>
<dbReference type="Gene3D" id="1.25.40.180">
    <property type="match status" value="1"/>
</dbReference>
<gene>
    <name evidence="10" type="ORF">B9G98_03105</name>
</gene>
<comment type="similarity">
    <text evidence="2">Belongs to the eukaryotic initiation factor 4G family.</text>
</comment>
<evidence type="ECO:0000256" key="2">
    <source>
        <dbReference type="ARBA" id="ARBA00005775"/>
    </source>
</evidence>
<dbReference type="InterPro" id="IPR003890">
    <property type="entry name" value="MIF4G-like_typ-3"/>
</dbReference>
<dbReference type="InterPro" id="IPR016024">
    <property type="entry name" value="ARM-type_fold"/>
</dbReference>
<evidence type="ECO:0000256" key="6">
    <source>
        <dbReference type="ARBA" id="ARBA00022884"/>
    </source>
</evidence>
<feature type="compositionally biased region" description="Low complexity" evidence="8">
    <location>
        <begin position="32"/>
        <end position="51"/>
    </location>
</feature>
<dbReference type="GO" id="GO:0010494">
    <property type="term" value="C:cytoplasmic stress granule"/>
    <property type="evidence" value="ECO:0007669"/>
    <property type="project" value="UniProtKB-ARBA"/>
</dbReference>
<organism evidence="10 11">
    <name type="scientific">Wickerhamiella sorbophila</name>
    <dbReference type="NCBI Taxonomy" id="45607"/>
    <lineage>
        <taxon>Eukaryota</taxon>
        <taxon>Fungi</taxon>
        <taxon>Dikarya</taxon>
        <taxon>Ascomycota</taxon>
        <taxon>Saccharomycotina</taxon>
        <taxon>Dipodascomycetes</taxon>
        <taxon>Dipodascales</taxon>
        <taxon>Trichomonascaceae</taxon>
        <taxon>Wickerhamiella</taxon>
    </lineage>
</organism>
<dbReference type="SMART" id="SM00543">
    <property type="entry name" value="MIF4G"/>
    <property type="match status" value="1"/>
</dbReference>
<sequence length="1037" mass="113958">MSTPQQPSATTQSSQRPQPSGQTASSGGNSSGQPPHNGGRNNQGQQQIPQGPQGGQGGNQGHTYSRRGRGSGQYGNNRSRGGQNGHHNSHSGHNNHNNGGHTGHHRMASNDGQAPFQRGHRNTGSGYFDPSGGMPPFSAYPGQYVPLAPNLMPYQMMPMGSGVPPSPGVVPMAPVMSPQAAHLSPHMQFNRPALVPQHAPIARAPVRLTNAQGEEISLTAIAHTHSPRVGHAQTFEPAYGSPAVSKAQVPSPGPVTASPTVQPKKAEPVSGAAKTLQELIAQKLKAEIAAKSKGEPNSVSEPASKVEVAGDKAEPKAKAKVETKAETKVETKAEPKVETKVEPKAEPQVESNVEPKTEANVEHKTESKVEPKVEPKAEPKVEPKAEPKVEAKVEPKVEAKVEAKVEPKVEAKVEPKAEPKVEPKVEAKVEAKVEPKAEPKAEPVIEADTKVEPKVEQESTLEEKVECEPTDEPSVKDDDVSPHSSPKLSASEPKESQEEPKEEAKEEAKDDAEDEAFVERLGTAERLPVEKVATFSYPAPIVNSAASNKTYRYDIAFLRNFATAVPVMFTDLRKRVEIDVGRGPGGRAMSQRGARQGSHAGFGSMREGRMSRNSSTTNFGSRSGRQGSRRKDRGSNRHDHKDDKPAVPVEPLKRSENAWQPRFSQTKAEDAASENQLMSQEEVARKVKSLLNKMTLENFERISKQVYEIAEQSKYEDDGETLRHVIELTLAKAVDEPHWSAMYAAFCLQSFTISEDITDKASMHTDENGNAVPVGGPRLFRRYLLTRCQTEFEKGWTSKIPVGEDGQQAGVMSDEYYTAVKAKRHGLGIIRFIGELYKVGFLSPRIIVRCFVKLVNEEPNEDIVESMCKLVITVAQRMEKDGSGSAIDNAMKKLAEWKNTQGFPARLRFMIMDVEDTRRKGWKSKDADKGPKTISQIHTDIAKEQRAAEEEKARSQRGNRQNTLGRDRGNHDPREDRRERDERRERDREQRQARLAQQTKDSIDREQSMSGRRQSAVPAEPIKAEPKINRFSALGDD</sequence>
<feature type="region of interest" description="Disordered" evidence="8">
    <location>
        <begin position="242"/>
        <end position="270"/>
    </location>
</feature>
<feature type="compositionally biased region" description="Basic and acidic residues" evidence="8">
    <location>
        <begin position="942"/>
        <end position="954"/>
    </location>
</feature>
<dbReference type="OrthoDB" id="514777at2759"/>
<keyword evidence="7" id="KW-0648">Protein biosynthesis</keyword>
<dbReference type="GO" id="GO:0016281">
    <property type="term" value="C:eukaryotic translation initiation factor 4F complex"/>
    <property type="evidence" value="ECO:0007669"/>
    <property type="project" value="TreeGrafter"/>
</dbReference>
<dbReference type="STRING" id="45607.A0A2T0FKI1"/>
<comment type="caution">
    <text evidence="10">The sequence shown here is derived from an EMBL/GenBank/DDBJ whole genome shotgun (WGS) entry which is preliminary data.</text>
</comment>
<feature type="domain" description="MIF4G" evidence="9">
    <location>
        <begin position="684"/>
        <end position="921"/>
    </location>
</feature>
<accession>A0A2T0FKI1</accession>
<reference evidence="10 11" key="1">
    <citation type="submission" date="2017-04" db="EMBL/GenBank/DDBJ databases">
        <title>Genome sequencing of [Candida] sorbophila.</title>
        <authorList>
            <person name="Ahn J.O."/>
        </authorList>
    </citation>
    <scope>NUCLEOTIDE SEQUENCE [LARGE SCALE GENOMIC DNA]</scope>
    <source>
        <strain evidence="10 11">DS02</strain>
    </source>
</reference>
<feature type="region of interest" description="Disordered" evidence="8">
    <location>
        <begin position="942"/>
        <end position="1037"/>
    </location>
</feature>
<evidence type="ECO:0000313" key="11">
    <source>
        <dbReference type="Proteomes" id="UP000238350"/>
    </source>
</evidence>
<evidence type="ECO:0000256" key="1">
    <source>
        <dbReference type="ARBA" id="ARBA00004496"/>
    </source>
</evidence>
<feature type="region of interest" description="Disordered" evidence="8">
    <location>
        <begin position="1"/>
        <end position="130"/>
    </location>
</feature>
<keyword evidence="4 10" id="KW-0396">Initiation factor</keyword>
<feature type="compositionally biased region" description="Basic and acidic residues" evidence="8">
    <location>
        <begin position="492"/>
        <end position="508"/>
    </location>
</feature>
<protein>
    <submittedName>
        <fullName evidence="10">Eukaryotic translation initiation factor 4 gamma</fullName>
    </submittedName>
</protein>
<dbReference type="GO" id="GO:0003743">
    <property type="term" value="F:translation initiation factor activity"/>
    <property type="evidence" value="ECO:0007669"/>
    <property type="project" value="UniProtKB-KW"/>
</dbReference>
<keyword evidence="11" id="KW-1185">Reference proteome</keyword>
<feature type="region of interest" description="Disordered" evidence="8">
    <location>
        <begin position="291"/>
        <end position="514"/>
    </location>
</feature>
<evidence type="ECO:0000256" key="4">
    <source>
        <dbReference type="ARBA" id="ARBA00022540"/>
    </source>
</evidence>
<dbReference type="EMBL" id="NDIQ01000021">
    <property type="protein sequence ID" value="PRT55485.1"/>
    <property type="molecule type" value="Genomic_DNA"/>
</dbReference>
<keyword evidence="3" id="KW-0963">Cytoplasm</keyword>
<keyword evidence="5" id="KW-0597">Phosphoprotein</keyword>
<keyword evidence="6" id="KW-0694">RNA-binding</keyword>
<evidence type="ECO:0000256" key="5">
    <source>
        <dbReference type="ARBA" id="ARBA00022553"/>
    </source>
</evidence>
<dbReference type="PANTHER" id="PTHR23253">
    <property type="entry name" value="EUKARYOTIC TRANSLATION INITIATION FACTOR 4 GAMMA"/>
    <property type="match status" value="1"/>
</dbReference>
<dbReference type="SUPFAM" id="SSF48371">
    <property type="entry name" value="ARM repeat"/>
    <property type="match status" value="1"/>
</dbReference>
<proteinExistence type="inferred from homology"/>
<feature type="compositionally biased region" description="Low complexity" evidence="8">
    <location>
        <begin position="1"/>
        <end position="23"/>
    </location>
</feature>
<dbReference type="InterPro" id="IPR036211">
    <property type="entry name" value="eIF4G_eIF4E-bd_sf"/>
</dbReference>
<dbReference type="GO" id="GO:0003729">
    <property type="term" value="F:mRNA binding"/>
    <property type="evidence" value="ECO:0007669"/>
    <property type="project" value="TreeGrafter"/>
</dbReference>
<evidence type="ECO:0000313" key="10">
    <source>
        <dbReference type="EMBL" id="PRT55485.1"/>
    </source>
</evidence>
<dbReference type="AlphaFoldDB" id="A0A2T0FKI1"/>
<evidence type="ECO:0000256" key="3">
    <source>
        <dbReference type="ARBA" id="ARBA00022490"/>
    </source>
</evidence>
<evidence type="ECO:0000256" key="7">
    <source>
        <dbReference type="ARBA" id="ARBA00022917"/>
    </source>
</evidence>
<dbReference type="RefSeq" id="XP_024665430.1">
    <property type="nucleotide sequence ID" value="XM_024809662.1"/>
</dbReference>
<feature type="compositionally biased region" description="Basic and acidic residues" evidence="8">
    <location>
        <begin position="965"/>
        <end position="992"/>
    </location>
</feature>